<dbReference type="PANTHER" id="PTHR48079:SF6">
    <property type="entry name" value="NAD(P)-BINDING DOMAIN-CONTAINING PROTEIN-RELATED"/>
    <property type="match status" value="1"/>
</dbReference>
<name>A0A2T0TGN3_9PSEU</name>
<reference evidence="2 3" key="1">
    <citation type="submission" date="2018-03" db="EMBL/GenBank/DDBJ databases">
        <title>Genomic Encyclopedia of Archaeal and Bacterial Type Strains, Phase II (KMG-II): from individual species to whole genera.</title>
        <authorList>
            <person name="Goeker M."/>
        </authorList>
    </citation>
    <scope>NUCLEOTIDE SEQUENCE [LARGE SCALE GENOMIC DNA]</scope>
    <source>
        <strain evidence="2 3">DSM 44720</strain>
    </source>
</reference>
<dbReference type="EMBL" id="PVTF01000002">
    <property type="protein sequence ID" value="PRY44783.1"/>
    <property type="molecule type" value="Genomic_DNA"/>
</dbReference>
<dbReference type="PANTHER" id="PTHR48079">
    <property type="entry name" value="PROTEIN YEEZ"/>
    <property type="match status" value="1"/>
</dbReference>
<dbReference type="InterPro" id="IPR001509">
    <property type="entry name" value="Epimerase_deHydtase"/>
</dbReference>
<dbReference type="InterPro" id="IPR051783">
    <property type="entry name" value="NAD(P)-dependent_oxidoreduct"/>
</dbReference>
<evidence type="ECO:0000313" key="2">
    <source>
        <dbReference type="EMBL" id="PRY44783.1"/>
    </source>
</evidence>
<evidence type="ECO:0000259" key="1">
    <source>
        <dbReference type="Pfam" id="PF01370"/>
    </source>
</evidence>
<comment type="caution">
    <text evidence="2">The sequence shown here is derived from an EMBL/GenBank/DDBJ whole genome shotgun (WGS) entry which is preliminary data.</text>
</comment>
<evidence type="ECO:0000313" key="3">
    <source>
        <dbReference type="Proteomes" id="UP000239494"/>
    </source>
</evidence>
<gene>
    <name evidence="2" type="ORF">CLV43_102348</name>
</gene>
<dbReference type="SUPFAM" id="SSF51735">
    <property type="entry name" value="NAD(P)-binding Rossmann-fold domains"/>
    <property type="match status" value="1"/>
</dbReference>
<feature type="domain" description="NAD-dependent epimerase/dehydratase" evidence="1">
    <location>
        <begin position="3"/>
        <end position="214"/>
    </location>
</feature>
<dbReference type="Pfam" id="PF01370">
    <property type="entry name" value="Epimerase"/>
    <property type="match status" value="1"/>
</dbReference>
<keyword evidence="3" id="KW-1185">Reference proteome</keyword>
<dbReference type="OrthoDB" id="9774199at2"/>
<dbReference type="GO" id="GO:0005737">
    <property type="term" value="C:cytoplasm"/>
    <property type="evidence" value="ECO:0007669"/>
    <property type="project" value="TreeGrafter"/>
</dbReference>
<dbReference type="AlphaFoldDB" id="A0A2T0TGN3"/>
<dbReference type="InterPro" id="IPR036291">
    <property type="entry name" value="NAD(P)-bd_dom_sf"/>
</dbReference>
<dbReference type="Gene3D" id="3.40.50.720">
    <property type="entry name" value="NAD(P)-binding Rossmann-like Domain"/>
    <property type="match status" value="1"/>
</dbReference>
<dbReference type="Proteomes" id="UP000239494">
    <property type="component" value="Unassembled WGS sequence"/>
</dbReference>
<proteinExistence type="predicted"/>
<accession>A0A2T0TGN3</accession>
<protein>
    <submittedName>
        <fullName evidence="2">Nucleoside-diphosphate-sugar epimerase</fullName>
    </submittedName>
</protein>
<dbReference type="GO" id="GO:0004029">
    <property type="term" value="F:aldehyde dehydrogenase (NAD+) activity"/>
    <property type="evidence" value="ECO:0007669"/>
    <property type="project" value="TreeGrafter"/>
</dbReference>
<organism evidence="2 3">
    <name type="scientific">Umezawaea tangerina</name>
    <dbReference type="NCBI Taxonomy" id="84725"/>
    <lineage>
        <taxon>Bacteria</taxon>
        <taxon>Bacillati</taxon>
        <taxon>Actinomycetota</taxon>
        <taxon>Actinomycetes</taxon>
        <taxon>Pseudonocardiales</taxon>
        <taxon>Pseudonocardiaceae</taxon>
        <taxon>Umezawaea</taxon>
    </lineage>
</organism>
<sequence length="301" mass="31264">MNVLVVGATGFVGGGVARHLAASGHRVTGLARTDSAAETLRRWGVTALRGDLDEGLADVARAAGRSDAVVFAAQLDAPREGLVVAELLDAVAGTGKAFVFTSGSGVLLQRTGGAWSEDSFAEDDPFTVEPLAAERLAVEDLVRAAAGRRVRAVVVRPGMVWGPGEHGHVSMIYRSVAATGAACYVGQGLNTYSHVHIDDVARLFGLALEKGTAGALYHAVAGETPTRWIAQAVAADLDRPTRGLTAEEAVGVWGEFGALILSASSRVRAPRARAELGWRPVHPDMLAMVGDSGMRAVALAQ</sequence>
<dbReference type="RefSeq" id="WP_106186369.1">
    <property type="nucleotide sequence ID" value="NZ_PVTF01000002.1"/>
</dbReference>